<dbReference type="Proteomes" id="UP001652661">
    <property type="component" value="Chromosome 3R"/>
</dbReference>
<evidence type="ECO:0000313" key="12">
    <source>
        <dbReference type="Proteomes" id="UP001652661"/>
    </source>
</evidence>
<feature type="domain" description="C2H2-type" evidence="11">
    <location>
        <begin position="224"/>
        <end position="250"/>
    </location>
</feature>
<feature type="domain" description="C2H2-type" evidence="11">
    <location>
        <begin position="140"/>
        <end position="167"/>
    </location>
</feature>
<evidence type="ECO:0000256" key="8">
    <source>
        <dbReference type="ARBA" id="ARBA00023163"/>
    </source>
</evidence>
<dbReference type="FunFam" id="3.30.160.60:FF:000303">
    <property type="entry name" value="Zinc finger protein 41"/>
    <property type="match status" value="1"/>
</dbReference>
<feature type="domain" description="C2H2-type" evidence="11">
    <location>
        <begin position="196"/>
        <end position="223"/>
    </location>
</feature>
<evidence type="ECO:0000256" key="3">
    <source>
        <dbReference type="ARBA" id="ARBA00022723"/>
    </source>
</evidence>
<dbReference type="FunFam" id="3.30.160.60:FF:000464">
    <property type="entry name" value="Zinc finger and SCAN domain containing 25"/>
    <property type="match status" value="1"/>
</dbReference>
<evidence type="ECO:0000256" key="1">
    <source>
        <dbReference type="ARBA" id="ARBA00004123"/>
    </source>
</evidence>
<accession>A0A6P4JM22</accession>
<comment type="similarity">
    <text evidence="2">Belongs to the krueppel C2H2-type zinc-finger protein family.</text>
</comment>
<reference evidence="13" key="1">
    <citation type="submission" date="2025-08" db="UniProtKB">
        <authorList>
            <consortium name="RefSeq"/>
        </authorList>
    </citation>
    <scope>IDENTIFICATION</scope>
    <source>
        <strain evidence="13">14028-0561.14</strain>
        <tissue evidence="13">Whole fly</tissue>
    </source>
</reference>
<dbReference type="PANTHER" id="PTHR23235">
    <property type="entry name" value="KRUEPPEL-LIKE TRANSCRIPTION FACTOR"/>
    <property type="match status" value="1"/>
</dbReference>
<dbReference type="SUPFAM" id="SSF57667">
    <property type="entry name" value="beta-beta-alpha zinc fingers"/>
    <property type="match status" value="3"/>
</dbReference>
<dbReference type="PROSITE" id="PS00028">
    <property type="entry name" value="ZINC_FINGER_C2H2_1"/>
    <property type="match status" value="5"/>
</dbReference>
<keyword evidence="12" id="KW-1185">Reference proteome</keyword>
<dbReference type="GeneID" id="108084157"/>
<dbReference type="OrthoDB" id="8117402at2759"/>
<dbReference type="FunFam" id="3.30.160.60:FF:000065">
    <property type="entry name" value="B-cell CLL/lymphoma 6, member B"/>
    <property type="match status" value="1"/>
</dbReference>
<keyword evidence="7" id="KW-0805">Transcription regulation</keyword>
<dbReference type="AlphaFoldDB" id="A0A6P4JM22"/>
<evidence type="ECO:0000256" key="9">
    <source>
        <dbReference type="ARBA" id="ARBA00023242"/>
    </source>
</evidence>
<evidence type="ECO:0000256" key="10">
    <source>
        <dbReference type="PROSITE-ProRule" id="PRU00042"/>
    </source>
</evidence>
<dbReference type="RefSeq" id="XP_017035704.1">
    <property type="nucleotide sequence ID" value="XM_017180215.3"/>
</dbReference>
<keyword evidence="6" id="KW-0862">Zinc</keyword>
<gene>
    <name evidence="13" type="primary">LOC108084157</name>
</gene>
<name>A0A6P4JM22_DROKI</name>
<feature type="domain" description="C2H2-type" evidence="11">
    <location>
        <begin position="168"/>
        <end position="195"/>
    </location>
</feature>
<comment type="subcellular location">
    <subcellularLocation>
        <location evidence="1">Nucleus</location>
    </subcellularLocation>
</comment>
<dbReference type="Pfam" id="PF13894">
    <property type="entry name" value="zf-C2H2_4"/>
    <property type="match status" value="2"/>
</dbReference>
<dbReference type="GO" id="GO:1990837">
    <property type="term" value="F:sequence-specific double-stranded DNA binding"/>
    <property type="evidence" value="ECO:0007669"/>
    <property type="project" value="UniProtKB-ARBA"/>
</dbReference>
<dbReference type="InterPro" id="IPR013087">
    <property type="entry name" value="Znf_C2H2_type"/>
</dbReference>
<evidence type="ECO:0000256" key="2">
    <source>
        <dbReference type="ARBA" id="ARBA00006991"/>
    </source>
</evidence>
<dbReference type="GO" id="GO:0005694">
    <property type="term" value="C:chromosome"/>
    <property type="evidence" value="ECO:0007669"/>
    <property type="project" value="UniProtKB-ARBA"/>
</dbReference>
<evidence type="ECO:0000259" key="11">
    <source>
        <dbReference type="PROSITE" id="PS50157"/>
    </source>
</evidence>
<proteinExistence type="inferred from homology"/>
<evidence type="ECO:0000256" key="4">
    <source>
        <dbReference type="ARBA" id="ARBA00022737"/>
    </source>
</evidence>
<feature type="domain" description="C2H2-type" evidence="11">
    <location>
        <begin position="112"/>
        <end position="139"/>
    </location>
</feature>
<evidence type="ECO:0000256" key="7">
    <source>
        <dbReference type="ARBA" id="ARBA00023015"/>
    </source>
</evidence>
<dbReference type="SMART" id="SM00355">
    <property type="entry name" value="ZnF_C2H2"/>
    <property type="match status" value="5"/>
</dbReference>
<organism evidence="12 13">
    <name type="scientific">Drosophila kikkawai</name>
    <name type="common">Fruit fly</name>
    <dbReference type="NCBI Taxonomy" id="30033"/>
    <lineage>
        <taxon>Eukaryota</taxon>
        <taxon>Metazoa</taxon>
        <taxon>Ecdysozoa</taxon>
        <taxon>Arthropoda</taxon>
        <taxon>Hexapoda</taxon>
        <taxon>Insecta</taxon>
        <taxon>Pterygota</taxon>
        <taxon>Neoptera</taxon>
        <taxon>Endopterygota</taxon>
        <taxon>Diptera</taxon>
        <taxon>Brachycera</taxon>
        <taxon>Muscomorpha</taxon>
        <taxon>Ephydroidea</taxon>
        <taxon>Drosophilidae</taxon>
        <taxon>Drosophila</taxon>
        <taxon>Sophophora</taxon>
    </lineage>
</organism>
<dbReference type="FunFam" id="3.30.160.60:FF:001732">
    <property type="entry name" value="Zgc:162936"/>
    <property type="match status" value="1"/>
</dbReference>
<protein>
    <submittedName>
        <fullName evidence="13">Gastrula zinc finger protein XlCGF7.1-like</fullName>
    </submittedName>
</protein>
<dbReference type="Gene3D" id="3.30.160.60">
    <property type="entry name" value="Classic Zinc Finger"/>
    <property type="match status" value="5"/>
</dbReference>
<keyword evidence="3" id="KW-0479">Metal-binding</keyword>
<dbReference type="GO" id="GO:0045893">
    <property type="term" value="P:positive regulation of DNA-templated transcription"/>
    <property type="evidence" value="ECO:0007669"/>
    <property type="project" value="UniProtKB-ARBA"/>
</dbReference>
<dbReference type="GO" id="GO:0008270">
    <property type="term" value="F:zinc ion binding"/>
    <property type="evidence" value="ECO:0007669"/>
    <property type="project" value="UniProtKB-KW"/>
</dbReference>
<dbReference type="Pfam" id="PF00096">
    <property type="entry name" value="zf-C2H2"/>
    <property type="match status" value="3"/>
</dbReference>
<dbReference type="InterPro" id="IPR036236">
    <property type="entry name" value="Znf_C2H2_sf"/>
</dbReference>
<keyword evidence="5 10" id="KW-0863">Zinc-finger</keyword>
<dbReference type="GO" id="GO:0005634">
    <property type="term" value="C:nucleus"/>
    <property type="evidence" value="ECO:0007669"/>
    <property type="project" value="UniProtKB-SubCell"/>
</dbReference>
<keyword evidence="9" id="KW-0539">Nucleus</keyword>
<dbReference type="PROSITE" id="PS50157">
    <property type="entry name" value="ZINC_FINGER_C2H2_2"/>
    <property type="match status" value="5"/>
</dbReference>
<dbReference type="FunFam" id="3.30.160.60:FF:000145">
    <property type="entry name" value="Zinc finger protein 574"/>
    <property type="match status" value="1"/>
</dbReference>
<evidence type="ECO:0000256" key="6">
    <source>
        <dbReference type="ARBA" id="ARBA00022833"/>
    </source>
</evidence>
<sequence>MEVKSCHDAPNGFGIMQSYDTLYRQDEVALHKENQLEEEVYDNERGTRKRFQLLEQVKNEPIENDFLMKDHLFNQSYQVKEEDLKDHIQSDYPVNGTIFYVKNNNMEEQQPFKCTHCPKSFLQKPKLQRHIKTHSGERPYTCSYCQASFSRSEHLQRHVRKHTGERPYSCTLCQSAFTRKEHLQRHTRTHTGERPYQCGYCQESFLKKEHLQRHLRIHTGERPYQCNHCQESFSRSEHLQRHIQSHKEGE</sequence>
<keyword evidence="4" id="KW-0677">Repeat</keyword>
<evidence type="ECO:0000313" key="13">
    <source>
        <dbReference type="RefSeq" id="XP_017035704.1"/>
    </source>
</evidence>
<keyword evidence="8" id="KW-0804">Transcription</keyword>
<evidence type="ECO:0000256" key="5">
    <source>
        <dbReference type="ARBA" id="ARBA00022771"/>
    </source>
</evidence>